<dbReference type="InParanoid" id="A0A1S3HU43"/>
<feature type="chain" id="PRO_5010182578" evidence="2">
    <location>
        <begin position="21"/>
        <end position="433"/>
    </location>
</feature>
<gene>
    <name evidence="4" type="primary">LOC106158189</name>
</gene>
<feature type="signal peptide" evidence="2">
    <location>
        <begin position="1"/>
        <end position="20"/>
    </location>
</feature>
<dbReference type="AlphaFoldDB" id="A0A1S3HU43"/>
<keyword evidence="3" id="KW-1185">Reference proteome</keyword>
<reference evidence="4" key="1">
    <citation type="submission" date="2025-08" db="UniProtKB">
        <authorList>
            <consortium name="RefSeq"/>
        </authorList>
    </citation>
    <scope>IDENTIFICATION</scope>
    <source>
        <tissue evidence="4">Gonads</tissue>
    </source>
</reference>
<keyword evidence="2" id="KW-0732">Signal</keyword>
<dbReference type="Proteomes" id="UP000085678">
    <property type="component" value="Unplaced"/>
</dbReference>
<sequence>MVWFQILSFLLLCLAQEVRSIRCGSCLLLTSNNTEIQNAMASAFSRFFNSKCADDSAADISEIQCPGSCEHVISNVGTMDNGGRPITLTLHLRRCNALRSLDIGCQTLSMADDTKIKSYLKDIFGSINRFTSVHGRHCLCNTDGCNKNTRNLPVMAPVPVTQCYKCQWRQYRSSDSSMEQLLNAGHNTQIQTSCKDAQPVPAIPSVSCRGSCGITNSTIHMSSKDGRFINIKTIERTCIPLRTASECVNGAPQGKDGHPSQLIQRSGFEDVRIENLACTCNGNGCNGIGTEALARVSRTRNIPIQFTPVGGPGNRTPGNPGLQPSMNAGTQPLNGLAAIPPLMNRQAGIPLMNAPIFPNNQWNPSGDNSPSNAPITTTPSSGQKNNGADEKNLEKHVYLPKEHSGKSSGTINISSLGTMCAVMTLLLGCVDLF</sequence>
<feature type="compositionally biased region" description="Polar residues" evidence="1">
    <location>
        <begin position="360"/>
        <end position="386"/>
    </location>
</feature>
<dbReference type="GeneID" id="106158189"/>
<name>A0A1S3HU43_LINAN</name>
<protein>
    <submittedName>
        <fullName evidence="4">Uncharacterized protein LOC106158189</fullName>
    </submittedName>
</protein>
<proteinExistence type="predicted"/>
<evidence type="ECO:0000256" key="2">
    <source>
        <dbReference type="SAM" id="SignalP"/>
    </source>
</evidence>
<feature type="region of interest" description="Disordered" evidence="1">
    <location>
        <begin position="360"/>
        <end position="388"/>
    </location>
</feature>
<evidence type="ECO:0000313" key="4">
    <source>
        <dbReference type="RefSeq" id="XP_013389543.1"/>
    </source>
</evidence>
<evidence type="ECO:0000313" key="3">
    <source>
        <dbReference type="Proteomes" id="UP000085678"/>
    </source>
</evidence>
<dbReference type="KEGG" id="lak:106158189"/>
<accession>A0A1S3HU43</accession>
<organism evidence="3 4">
    <name type="scientific">Lingula anatina</name>
    <name type="common">Brachiopod</name>
    <name type="synonym">Lingula unguis</name>
    <dbReference type="NCBI Taxonomy" id="7574"/>
    <lineage>
        <taxon>Eukaryota</taxon>
        <taxon>Metazoa</taxon>
        <taxon>Spiralia</taxon>
        <taxon>Lophotrochozoa</taxon>
        <taxon>Brachiopoda</taxon>
        <taxon>Linguliformea</taxon>
        <taxon>Lingulata</taxon>
        <taxon>Lingulida</taxon>
        <taxon>Linguloidea</taxon>
        <taxon>Lingulidae</taxon>
        <taxon>Lingula</taxon>
    </lineage>
</organism>
<dbReference type="RefSeq" id="XP_013389543.1">
    <property type="nucleotide sequence ID" value="XM_013534089.1"/>
</dbReference>
<evidence type="ECO:0000256" key="1">
    <source>
        <dbReference type="SAM" id="MobiDB-lite"/>
    </source>
</evidence>